<keyword evidence="3" id="KW-1185">Reference proteome</keyword>
<evidence type="ECO:0000313" key="3">
    <source>
        <dbReference type="Proteomes" id="UP001168972"/>
    </source>
</evidence>
<dbReference type="EMBL" id="JAQQBR010001832">
    <property type="protein sequence ID" value="KAK0166925.1"/>
    <property type="molecule type" value="Genomic_DNA"/>
</dbReference>
<feature type="chain" id="PRO_5041285476" evidence="1">
    <location>
        <begin position="24"/>
        <end position="257"/>
    </location>
</feature>
<dbReference type="Proteomes" id="UP001168972">
    <property type="component" value="Unassembled WGS sequence"/>
</dbReference>
<reference evidence="2" key="2">
    <citation type="submission" date="2023-03" db="EMBL/GenBank/DDBJ databases">
        <authorList>
            <person name="Inwood S.N."/>
            <person name="Skelly J.G."/>
            <person name="Guhlin J."/>
            <person name="Harrop T.W.R."/>
            <person name="Goldson S.G."/>
            <person name="Dearden P.K."/>
        </authorList>
    </citation>
    <scope>NUCLEOTIDE SEQUENCE</scope>
    <source>
        <strain evidence="2">Lincoln</strain>
        <tissue evidence="2">Whole body</tissue>
    </source>
</reference>
<proteinExistence type="predicted"/>
<evidence type="ECO:0000256" key="1">
    <source>
        <dbReference type="SAM" id="SignalP"/>
    </source>
</evidence>
<feature type="signal peptide" evidence="1">
    <location>
        <begin position="1"/>
        <end position="23"/>
    </location>
</feature>
<evidence type="ECO:0000313" key="2">
    <source>
        <dbReference type="EMBL" id="KAK0166925.1"/>
    </source>
</evidence>
<comment type="caution">
    <text evidence="2">The sequence shown here is derived from an EMBL/GenBank/DDBJ whole genome shotgun (WGS) entry which is preliminary data.</text>
</comment>
<name>A0AA39FCD9_MICHY</name>
<organism evidence="2 3">
    <name type="scientific">Microctonus hyperodae</name>
    <name type="common">Parasitoid wasp</name>
    <dbReference type="NCBI Taxonomy" id="165561"/>
    <lineage>
        <taxon>Eukaryota</taxon>
        <taxon>Metazoa</taxon>
        <taxon>Ecdysozoa</taxon>
        <taxon>Arthropoda</taxon>
        <taxon>Hexapoda</taxon>
        <taxon>Insecta</taxon>
        <taxon>Pterygota</taxon>
        <taxon>Neoptera</taxon>
        <taxon>Endopterygota</taxon>
        <taxon>Hymenoptera</taxon>
        <taxon>Apocrita</taxon>
        <taxon>Ichneumonoidea</taxon>
        <taxon>Braconidae</taxon>
        <taxon>Euphorinae</taxon>
        <taxon>Microctonus</taxon>
    </lineage>
</organism>
<accession>A0AA39FCD9</accession>
<protein>
    <submittedName>
        <fullName evidence="2">Uncharacterized protein</fullName>
    </submittedName>
</protein>
<keyword evidence="1" id="KW-0732">Signal</keyword>
<sequence length="257" mass="27785">MKTLSVINIIKLLMFITFHVTSASPIKCGGLNSNMNQYSQNTNGNYGSPFAMNNAALRTRLRSGSQSGGYERGKLGYGYQNKGLGGISRHELYGESQYNNMLTPNKVPSNRLVPMGNYNNGNGAGAGFSGNKIISPAYVNRVELMKNIHGHSSNPLCSLLKNRDSPSSYDMGNLFGSMGHEAIANVETGPFSIYGHGGLSIGKTLTTNKFGQDNFDSLYNDRLKNSGGVIQGFGGDALSRLNSQKPINNLLDFYLCE</sequence>
<gene>
    <name evidence="2" type="ORF">PV327_004391</name>
</gene>
<dbReference type="AlphaFoldDB" id="A0AA39FCD9"/>
<reference evidence="2" key="1">
    <citation type="journal article" date="2023" name="bioRxiv">
        <title>Scaffold-level genome assemblies of two parasitoid biocontrol wasps reveal the parthenogenesis mechanism and an associated novel virus.</title>
        <authorList>
            <person name="Inwood S."/>
            <person name="Skelly J."/>
            <person name="Guhlin J."/>
            <person name="Harrop T."/>
            <person name="Goldson S."/>
            <person name="Dearden P."/>
        </authorList>
    </citation>
    <scope>NUCLEOTIDE SEQUENCE</scope>
    <source>
        <strain evidence="2">Lincoln</strain>
        <tissue evidence="2">Whole body</tissue>
    </source>
</reference>